<sequence>MVEPPTTALFLIGFTALLAVRLLAAARAPIMDCDETFNYWEPLHYVLNGKGFQTWEYSPQFALRSYVYIELHAVVLRMLRVLPGSLASGTSAFFALRQCLAVVCATSEALFCRAVAGAFGTRAAALLLIFLGASSGMFHSGVALLPSTTCMYGVLLGYAAWLSNRPRTGLLCGTFVVVLVWPIVAPMFIPMGVHALLTIGPAAVAGCAVFGLLAFGLVPALIDGYLYYGAGHPVWAVGNFLAYNAFGRGGGGQGANLYGEEPWSFYPRNLLLNFNVLALLGLGSLFAILALPGARARKLHATLMLSGM</sequence>
<keyword evidence="4 10" id="KW-0328">Glycosyltransferase</keyword>
<dbReference type="Proteomes" id="UP000037460">
    <property type="component" value="Unassembled WGS sequence"/>
</dbReference>
<dbReference type="Pfam" id="PF03901">
    <property type="entry name" value="Glyco_transf_22"/>
    <property type="match status" value="1"/>
</dbReference>
<dbReference type="PANTHER" id="PTHR22760:SF2">
    <property type="entry name" value="ALPHA-1,2-MANNOSYLTRANSFERASE ALG9"/>
    <property type="match status" value="1"/>
</dbReference>
<gene>
    <name evidence="12" type="ORF">Ctob_007857</name>
</gene>
<comment type="pathway">
    <text evidence="2">Protein modification; protein glycosylation.</text>
</comment>
<dbReference type="OrthoDB" id="497541at2759"/>
<protein>
    <recommendedName>
        <fullName evidence="10">Mannosyltransferase</fullName>
        <ecNumber evidence="10">2.4.1.-</ecNumber>
    </recommendedName>
</protein>
<keyword evidence="8 10" id="KW-1133">Transmembrane helix</keyword>
<keyword evidence="7 10" id="KW-0256">Endoplasmic reticulum</keyword>
<evidence type="ECO:0000256" key="8">
    <source>
        <dbReference type="ARBA" id="ARBA00022989"/>
    </source>
</evidence>
<feature type="transmembrane region" description="Helical" evidence="10">
    <location>
        <begin position="137"/>
        <end position="161"/>
    </location>
</feature>
<dbReference type="EMBL" id="JWZX01002259">
    <property type="protein sequence ID" value="KOO30239.1"/>
    <property type="molecule type" value="Genomic_DNA"/>
</dbReference>
<feature type="signal peptide" evidence="11">
    <location>
        <begin position="1"/>
        <end position="25"/>
    </location>
</feature>
<evidence type="ECO:0000256" key="3">
    <source>
        <dbReference type="ARBA" id="ARBA00007063"/>
    </source>
</evidence>
<feature type="transmembrane region" description="Helical" evidence="10">
    <location>
        <begin position="270"/>
        <end position="291"/>
    </location>
</feature>
<reference evidence="13" key="1">
    <citation type="journal article" date="2015" name="PLoS Genet.">
        <title>Genome Sequence and Transcriptome Analyses of Chrysochromulina tobin: Metabolic Tools for Enhanced Algal Fitness in the Prominent Order Prymnesiales (Haptophyceae).</title>
        <authorList>
            <person name="Hovde B.T."/>
            <person name="Deodato C.R."/>
            <person name="Hunsperger H.M."/>
            <person name="Ryken S.A."/>
            <person name="Yost W."/>
            <person name="Jha R.K."/>
            <person name="Patterson J."/>
            <person name="Monnat R.J. Jr."/>
            <person name="Barlow S.B."/>
            <person name="Starkenburg S.R."/>
            <person name="Cattolico R.A."/>
        </authorList>
    </citation>
    <scope>NUCLEOTIDE SEQUENCE</scope>
    <source>
        <strain evidence="13">CCMP291</strain>
    </source>
</reference>
<feature type="chain" id="PRO_5005602105" description="Mannosyltransferase" evidence="11">
    <location>
        <begin position="26"/>
        <end position="308"/>
    </location>
</feature>
<feature type="transmembrane region" description="Helical" evidence="10">
    <location>
        <begin position="225"/>
        <end position="246"/>
    </location>
</feature>
<comment type="caution">
    <text evidence="12">The sequence shown here is derived from an EMBL/GenBank/DDBJ whole genome shotgun (WGS) entry which is preliminary data.</text>
</comment>
<evidence type="ECO:0000256" key="9">
    <source>
        <dbReference type="ARBA" id="ARBA00023136"/>
    </source>
</evidence>
<dbReference type="EC" id="2.4.1.-" evidence="10"/>
<dbReference type="UniPathway" id="UPA00378"/>
<feature type="transmembrane region" description="Helical" evidence="10">
    <location>
        <begin position="195"/>
        <end position="218"/>
    </location>
</feature>
<dbReference type="PANTHER" id="PTHR22760">
    <property type="entry name" value="GLYCOSYLTRANSFERASE"/>
    <property type="match status" value="1"/>
</dbReference>
<comment type="similarity">
    <text evidence="3 10">Belongs to the glycosyltransferase 22 family.</text>
</comment>
<dbReference type="AlphaFoldDB" id="A0A0M0JUK2"/>
<keyword evidence="11" id="KW-0732">Signal</keyword>
<evidence type="ECO:0000256" key="11">
    <source>
        <dbReference type="SAM" id="SignalP"/>
    </source>
</evidence>
<keyword evidence="9 10" id="KW-0472">Membrane</keyword>
<keyword evidence="13" id="KW-1185">Reference proteome</keyword>
<accession>A0A0M0JUK2</accession>
<feature type="transmembrane region" description="Helical" evidence="10">
    <location>
        <begin position="110"/>
        <end position="131"/>
    </location>
</feature>
<evidence type="ECO:0000313" key="12">
    <source>
        <dbReference type="EMBL" id="KOO30239.1"/>
    </source>
</evidence>
<comment type="subcellular location">
    <subcellularLocation>
        <location evidence="1 10">Endoplasmic reticulum membrane</location>
        <topology evidence="1 10">Multi-pass membrane protein</topology>
    </subcellularLocation>
</comment>
<evidence type="ECO:0000313" key="13">
    <source>
        <dbReference type="Proteomes" id="UP000037460"/>
    </source>
</evidence>
<dbReference type="InterPro" id="IPR005599">
    <property type="entry name" value="GPI_mannosylTrfase"/>
</dbReference>
<organism evidence="12 13">
    <name type="scientific">Chrysochromulina tobinii</name>
    <dbReference type="NCBI Taxonomy" id="1460289"/>
    <lineage>
        <taxon>Eukaryota</taxon>
        <taxon>Haptista</taxon>
        <taxon>Haptophyta</taxon>
        <taxon>Prymnesiophyceae</taxon>
        <taxon>Prymnesiales</taxon>
        <taxon>Chrysochromulinaceae</taxon>
        <taxon>Chrysochromulina</taxon>
    </lineage>
</organism>
<evidence type="ECO:0000256" key="6">
    <source>
        <dbReference type="ARBA" id="ARBA00022692"/>
    </source>
</evidence>
<evidence type="ECO:0000256" key="1">
    <source>
        <dbReference type="ARBA" id="ARBA00004477"/>
    </source>
</evidence>
<evidence type="ECO:0000256" key="7">
    <source>
        <dbReference type="ARBA" id="ARBA00022824"/>
    </source>
</evidence>
<keyword evidence="5 12" id="KW-0808">Transferase</keyword>
<dbReference type="GO" id="GO:0006487">
    <property type="term" value="P:protein N-linked glycosylation"/>
    <property type="evidence" value="ECO:0007669"/>
    <property type="project" value="TreeGrafter"/>
</dbReference>
<keyword evidence="6 10" id="KW-0812">Transmembrane</keyword>
<evidence type="ECO:0000256" key="10">
    <source>
        <dbReference type="RuleBase" id="RU363075"/>
    </source>
</evidence>
<evidence type="ECO:0000256" key="5">
    <source>
        <dbReference type="ARBA" id="ARBA00022679"/>
    </source>
</evidence>
<proteinExistence type="inferred from homology"/>
<feature type="transmembrane region" description="Helical" evidence="10">
    <location>
        <begin position="168"/>
        <end position="189"/>
    </location>
</feature>
<dbReference type="GO" id="GO:0000026">
    <property type="term" value="F:alpha-1,2-mannosyltransferase activity"/>
    <property type="evidence" value="ECO:0007669"/>
    <property type="project" value="TreeGrafter"/>
</dbReference>
<evidence type="ECO:0000256" key="4">
    <source>
        <dbReference type="ARBA" id="ARBA00022676"/>
    </source>
</evidence>
<dbReference type="GO" id="GO:0005789">
    <property type="term" value="C:endoplasmic reticulum membrane"/>
    <property type="evidence" value="ECO:0007669"/>
    <property type="project" value="UniProtKB-SubCell"/>
</dbReference>
<evidence type="ECO:0000256" key="2">
    <source>
        <dbReference type="ARBA" id="ARBA00004922"/>
    </source>
</evidence>
<feature type="transmembrane region" description="Helical" evidence="10">
    <location>
        <begin position="81"/>
        <end position="103"/>
    </location>
</feature>
<name>A0A0M0JUK2_9EUKA</name>